<dbReference type="OrthoDB" id="7875218at2"/>
<evidence type="ECO:0000256" key="1">
    <source>
        <dbReference type="SAM" id="MobiDB-lite"/>
    </source>
</evidence>
<dbReference type="Pfam" id="PF20083">
    <property type="entry name" value="DUF6477"/>
    <property type="match status" value="1"/>
</dbReference>
<name>A0A1H2XER3_9RHOB</name>
<proteinExistence type="predicted"/>
<sequence length="110" mass="12275">MTDLTRQLTDLRRPRLLVRAARHGLSSYRRTRDLQRIAGQAQSATPQTVVESLIHQEDQIEQARLAGDGTYSANKHIEVLIALMAESRTLPAPTRPAGRPGWRPTVVNTP</sequence>
<protein>
    <submittedName>
        <fullName evidence="2">Uncharacterized protein</fullName>
    </submittedName>
</protein>
<dbReference type="RefSeq" id="WP_089946742.1">
    <property type="nucleotide sequence ID" value="NZ_FNOI01000003.1"/>
</dbReference>
<dbReference type="AlphaFoldDB" id="A0A1H2XER3"/>
<accession>A0A1H2XER3</accession>
<dbReference type="Proteomes" id="UP000199441">
    <property type="component" value="Unassembled WGS sequence"/>
</dbReference>
<dbReference type="EMBL" id="FNOI01000003">
    <property type="protein sequence ID" value="SDW91325.1"/>
    <property type="molecule type" value="Genomic_DNA"/>
</dbReference>
<dbReference type="InterPro" id="IPR045516">
    <property type="entry name" value="DUF6477"/>
</dbReference>
<feature type="region of interest" description="Disordered" evidence="1">
    <location>
        <begin position="91"/>
        <end position="110"/>
    </location>
</feature>
<dbReference type="STRING" id="670155.SAMN04488001_1956"/>
<evidence type="ECO:0000313" key="2">
    <source>
        <dbReference type="EMBL" id="SDW91325.1"/>
    </source>
</evidence>
<organism evidence="2 3">
    <name type="scientific">Litoreibacter albidus</name>
    <dbReference type="NCBI Taxonomy" id="670155"/>
    <lineage>
        <taxon>Bacteria</taxon>
        <taxon>Pseudomonadati</taxon>
        <taxon>Pseudomonadota</taxon>
        <taxon>Alphaproteobacteria</taxon>
        <taxon>Rhodobacterales</taxon>
        <taxon>Roseobacteraceae</taxon>
        <taxon>Litoreibacter</taxon>
    </lineage>
</organism>
<reference evidence="3" key="1">
    <citation type="submission" date="2016-10" db="EMBL/GenBank/DDBJ databases">
        <authorList>
            <person name="Varghese N."/>
            <person name="Submissions S."/>
        </authorList>
    </citation>
    <scope>NUCLEOTIDE SEQUENCE [LARGE SCALE GENOMIC DNA]</scope>
    <source>
        <strain evidence="3">DSM 26922</strain>
    </source>
</reference>
<evidence type="ECO:0000313" key="3">
    <source>
        <dbReference type="Proteomes" id="UP000199441"/>
    </source>
</evidence>
<keyword evidence="3" id="KW-1185">Reference proteome</keyword>
<gene>
    <name evidence="2" type="ORF">SAMN04488001_1956</name>
</gene>